<feature type="transmembrane region" description="Helical" evidence="1">
    <location>
        <begin position="170"/>
        <end position="190"/>
    </location>
</feature>
<accession>A0AA39HBC2</accession>
<evidence type="ECO:0000313" key="2">
    <source>
        <dbReference type="EMBL" id="KAK0402696.1"/>
    </source>
</evidence>
<sequence length="294" mass="32692">MTNHTVNPYRFPMGAAFVTVSLLSIFLNLVTAQTFLVHVFFRKRTCFRIMALLAVAESVYQTVSFVCGLFTLFDTTFDDFFETLLTSIAASSKTAMFLLTVLLAVNRFATISRLRPLPSKYFTALMVVILIVATSQGVLQCGVAVTTIFSLDYAVMTTKRASSFDTFLCVVYSSCIALTFVLYVAIAVFIMFRRRKAGGKRILAPMEGAVLLQSIFVFLSYTTVIVISHYGNLIERGTASYGVLSHVKQVLLGVFNPVIHFAFNSRFRTSVLRKLGTNPDKIKPIAVIVKPRQC</sequence>
<feature type="transmembrane region" description="Helical" evidence="1">
    <location>
        <begin position="85"/>
        <end position="109"/>
    </location>
</feature>
<keyword evidence="1" id="KW-1133">Transmembrane helix</keyword>
<keyword evidence="1" id="KW-0472">Membrane</keyword>
<dbReference type="AlphaFoldDB" id="A0AA39HBC2"/>
<keyword evidence="1" id="KW-0812">Transmembrane</keyword>
<evidence type="ECO:0000313" key="3">
    <source>
        <dbReference type="Proteomes" id="UP001175271"/>
    </source>
</evidence>
<organism evidence="2 3">
    <name type="scientific">Steinernema hermaphroditum</name>
    <dbReference type="NCBI Taxonomy" id="289476"/>
    <lineage>
        <taxon>Eukaryota</taxon>
        <taxon>Metazoa</taxon>
        <taxon>Ecdysozoa</taxon>
        <taxon>Nematoda</taxon>
        <taxon>Chromadorea</taxon>
        <taxon>Rhabditida</taxon>
        <taxon>Tylenchina</taxon>
        <taxon>Panagrolaimomorpha</taxon>
        <taxon>Strongyloidoidea</taxon>
        <taxon>Steinernematidae</taxon>
        <taxon>Steinernema</taxon>
    </lineage>
</organism>
<dbReference type="Proteomes" id="UP001175271">
    <property type="component" value="Unassembled WGS sequence"/>
</dbReference>
<comment type="caution">
    <text evidence="2">The sequence shown here is derived from an EMBL/GenBank/DDBJ whole genome shotgun (WGS) entry which is preliminary data.</text>
</comment>
<dbReference type="EMBL" id="JAUCMV010000004">
    <property type="protein sequence ID" value="KAK0402696.1"/>
    <property type="molecule type" value="Genomic_DNA"/>
</dbReference>
<feature type="transmembrane region" description="Helical" evidence="1">
    <location>
        <begin position="15"/>
        <end position="37"/>
    </location>
</feature>
<feature type="transmembrane region" description="Helical" evidence="1">
    <location>
        <begin position="121"/>
        <end position="150"/>
    </location>
</feature>
<reference evidence="2" key="1">
    <citation type="submission" date="2023-06" db="EMBL/GenBank/DDBJ databases">
        <title>Genomic analysis of the entomopathogenic nematode Steinernema hermaphroditum.</title>
        <authorList>
            <person name="Schwarz E.M."/>
            <person name="Heppert J.K."/>
            <person name="Baniya A."/>
            <person name="Schwartz H.T."/>
            <person name="Tan C.-H."/>
            <person name="Antoshechkin I."/>
            <person name="Sternberg P.W."/>
            <person name="Goodrich-Blair H."/>
            <person name="Dillman A.R."/>
        </authorList>
    </citation>
    <scope>NUCLEOTIDE SEQUENCE</scope>
    <source>
        <strain evidence="2">PS9179</strain>
        <tissue evidence="2">Whole animal</tissue>
    </source>
</reference>
<feature type="transmembrane region" description="Helical" evidence="1">
    <location>
        <begin position="49"/>
        <end position="73"/>
    </location>
</feature>
<dbReference type="SUPFAM" id="SSF81321">
    <property type="entry name" value="Family A G protein-coupled receptor-like"/>
    <property type="match status" value="1"/>
</dbReference>
<proteinExistence type="predicted"/>
<evidence type="ECO:0000256" key="1">
    <source>
        <dbReference type="SAM" id="Phobius"/>
    </source>
</evidence>
<name>A0AA39HBC2_9BILA</name>
<keyword evidence="3" id="KW-1185">Reference proteome</keyword>
<feature type="transmembrane region" description="Helical" evidence="1">
    <location>
        <begin position="243"/>
        <end position="263"/>
    </location>
</feature>
<protein>
    <submittedName>
        <fullName evidence="2">Uncharacterized protein</fullName>
    </submittedName>
</protein>
<dbReference type="Gene3D" id="1.20.1070.10">
    <property type="entry name" value="Rhodopsin 7-helix transmembrane proteins"/>
    <property type="match status" value="1"/>
</dbReference>
<feature type="transmembrane region" description="Helical" evidence="1">
    <location>
        <begin position="210"/>
        <end position="231"/>
    </location>
</feature>
<gene>
    <name evidence="2" type="ORF">QR680_016482</name>
</gene>